<dbReference type="GO" id="GO:0008270">
    <property type="term" value="F:zinc ion binding"/>
    <property type="evidence" value="ECO:0007669"/>
    <property type="project" value="InterPro"/>
</dbReference>
<evidence type="ECO:0000259" key="4">
    <source>
        <dbReference type="Pfam" id="PF14432"/>
    </source>
</evidence>
<dbReference type="FunFam" id="1.25.40.10:FF:000073">
    <property type="entry name" value="Pentatricopeptide repeat-containing protein chloroplastic"/>
    <property type="match status" value="2"/>
</dbReference>
<feature type="repeat" description="PPR" evidence="3">
    <location>
        <begin position="374"/>
        <end position="408"/>
    </location>
</feature>
<feature type="repeat" description="PPR" evidence="3">
    <location>
        <begin position="876"/>
        <end position="910"/>
    </location>
</feature>
<feature type="repeat" description="PPR" evidence="3">
    <location>
        <begin position="343"/>
        <end position="373"/>
    </location>
</feature>
<dbReference type="InterPro" id="IPR029039">
    <property type="entry name" value="Flavoprotein-like_sf"/>
</dbReference>
<organism evidence="5 6">
    <name type="scientific">Carnegiea gigantea</name>
    <dbReference type="NCBI Taxonomy" id="171969"/>
    <lineage>
        <taxon>Eukaryota</taxon>
        <taxon>Viridiplantae</taxon>
        <taxon>Streptophyta</taxon>
        <taxon>Embryophyta</taxon>
        <taxon>Tracheophyta</taxon>
        <taxon>Spermatophyta</taxon>
        <taxon>Magnoliopsida</taxon>
        <taxon>eudicotyledons</taxon>
        <taxon>Gunneridae</taxon>
        <taxon>Pentapetalae</taxon>
        <taxon>Caryophyllales</taxon>
        <taxon>Cactineae</taxon>
        <taxon>Cactaceae</taxon>
        <taxon>Cactoideae</taxon>
        <taxon>Echinocereeae</taxon>
        <taxon>Carnegiea</taxon>
    </lineage>
</organism>
<feature type="domain" description="DYW" evidence="4">
    <location>
        <begin position="589"/>
        <end position="669"/>
    </location>
</feature>
<dbReference type="InterPro" id="IPR046960">
    <property type="entry name" value="PPR_At4g14850-like_plant"/>
</dbReference>
<dbReference type="FunFam" id="1.25.40.10:FF:000348">
    <property type="entry name" value="Pentatricopeptide repeat-containing protein chloroplastic"/>
    <property type="match status" value="1"/>
</dbReference>
<dbReference type="PROSITE" id="PS51375">
    <property type="entry name" value="PPR"/>
    <property type="match status" value="10"/>
</dbReference>
<dbReference type="FunFam" id="1.25.40.10:FF:002148">
    <property type="entry name" value="Pentatricopeptide repeat-containing protein At2g29760, chloroplastic"/>
    <property type="match status" value="1"/>
</dbReference>
<dbReference type="Pfam" id="PF13041">
    <property type="entry name" value="PPR_2"/>
    <property type="match status" value="3"/>
</dbReference>
<dbReference type="Pfam" id="PF14432">
    <property type="entry name" value="DYW_deaminase"/>
    <property type="match status" value="2"/>
</dbReference>
<dbReference type="PANTHER" id="PTHR47926:SF452">
    <property type="entry name" value="PENTATRICOPEPTIDE REPEAT-CONTAINING PROTEIN"/>
    <property type="match status" value="1"/>
</dbReference>
<feature type="repeat" description="PPR" evidence="3">
    <location>
        <begin position="409"/>
        <end position="444"/>
    </location>
</feature>
<dbReference type="PANTHER" id="PTHR47926">
    <property type="entry name" value="PENTATRICOPEPTIDE REPEAT-CONTAINING PROTEIN"/>
    <property type="match status" value="1"/>
</dbReference>
<dbReference type="InterPro" id="IPR002885">
    <property type="entry name" value="PPR_rpt"/>
</dbReference>
<dbReference type="GO" id="GO:0009451">
    <property type="term" value="P:RNA modification"/>
    <property type="evidence" value="ECO:0007669"/>
    <property type="project" value="InterPro"/>
</dbReference>
<feature type="repeat" description="PPR" evidence="3">
    <location>
        <begin position="977"/>
        <end position="1011"/>
    </location>
</feature>
<evidence type="ECO:0000256" key="1">
    <source>
        <dbReference type="ARBA" id="ARBA00006643"/>
    </source>
</evidence>
<evidence type="ECO:0000313" key="6">
    <source>
        <dbReference type="Proteomes" id="UP001153076"/>
    </source>
</evidence>
<feature type="repeat" description="PPR" evidence="3">
    <location>
        <begin position="210"/>
        <end position="244"/>
    </location>
</feature>
<keyword evidence="2" id="KW-0677">Repeat</keyword>
<feature type="repeat" description="PPR" evidence="3">
    <location>
        <begin position="272"/>
        <end position="306"/>
    </location>
</feature>
<dbReference type="SUPFAM" id="SSF48452">
    <property type="entry name" value="TPR-like"/>
    <property type="match status" value="1"/>
</dbReference>
<dbReference type="Pfam" id="PF20430">
    <property type="entry name" value="Eplus_motif"/>
    <property type="match status" value="1"/>
</dbReference>
<dbReference type="Proteomes" id="UP001153076">
    <property type="component" value="Unassembled WGS sequence"/>
</dbReference>
<reference evidence="5" key="1">
    <citation type="submission" date="2022-04" db="EMBL/GenBank/DDBJ databases">
        <title>Carnegiea gigantea Genome sequencing and assembly v2.</title>
        <authorList>
            <person name="Copetti D."/>
            <person name="Sanderson M.J."/>
            <person name="Burquez A."/>
            <person name="Wojciechowski M.F."/>
        </authorList>
    </citation>
    <scope>NUCLEOTIDE SEQUENCE</scope>
    <source>
        <strain evidence="5">SGP5-SGP5p</strain>
        <tissue evidence="5">Aerial part</tissue>
    </source>
</reference>
<dbReference type="Pfam" id="PF01535">
    <property type="entry name" value="PPR"/>
    <property type="match status" value="7"/>
</dbReference>
<comment type="similarity">
    <text evidence="1">Belongs to the PPR family. PCMP-H subfamily.</text>
</comment>
<dbReference type="Gene3D" id="3.40.50.360">
    <property type="match status" value="1"/>
</dbReference>
<dbReference type="Gene3D" id="1.25.40.10">
    <property type="entry name" value="Tetratricopeptide repeat domain"/>
    <property type="match status" value="6"/>
</dbReference>
<dbReference type="Pfam" id="PF20431">
    <property type="entry name" value="E_motif"/>
    <property type="match status" value="1"/>
</dbReference>
<name>A0A9Q1QUG2_9CARY</name>
<dbReference type="NCBIfam" id="TIGR00756">
    <property type="entry name" value="PPR"/>
    <property type="match status" value="9"/>
</dbReference>
<feature type="repeat" description="PPR" evidence="3">
    <location>
        <begin position="140"/>
        <end position="174"/>
    </location>
</feature>
<gene>
    <name evidence="5" type="ORF">Cgig2_005021</name>
</gene>
<dbReference type="InterPro" id="IPR046848">
    <property type="entry name" value="E_motif"/>
</dbReference>
<accession>A0A9Q1QUG2</accession>
<proteinExistence type="inferred from homology"/>
<dbReference type="AlphaFoldDB" id="A0A9Q1QUG2"/>
<dbReference type="InterPro" id="IPR032867">
    <property type="entry name" value="DYW_dom"/>
</dbReference>
<dbReference type="GO" id="GO:0003723">
    <property type="term" value="F:RNA binding"/>
    <property type="evidence" value="ECO:0007669"/>
    <property type="project" value="InterPro"/>
</dbReference>
<keyword evidence="6" id="KW-1185">Reference proteome</keyword>
<dbReference type="OrthoDB" id="185373at2759"/>
<protein>
    <recommendedName>
        <fullName evidence="4">DYW domain-containing protein</fullName>
    </recommendedName>
</protein>
<dbReference type="SUPFAM" id="SSF52218">
    <property type="entry name" value="Flavoproteins"/>
    <property type="match status" value="1"/>
</dbReference>
<evidence type="ECO:0000256" key="3">
    <source>
        <dbReference type="PROSITE-ProRule" id="PRU00708"/>
    </source>
</evidence>
<dbReference type="EMBL" id="JAKOGI010000003">
    <property type="protein sequence ID" value="KAJ8452685.1"/>
    <property type="molecule type" value="Genomic_DNA"/>
</dbReference>
<dbReference type="InterPro" id="IPR046849">
    <property type="entry name" value="E2_motif"/>
</dbReference>
<sequence>MGMAASPISIPVNAISVGSRHISPNSSSVMVTNNNDRYFVNRPLLSITDQCTSLPQLKQIHAQFLRVGLFFDPKFAFPSLIKAASSVGDDANLGKAIYGMAVKLRLGSDLFILNSLVRFYGACGNLDMAYKVFLSIQNKDVVSWNSMIAAYVQGGCPDMALELFRVMEVENVKPSEVTMGVIFSACSKIGNLELGRMMHLHVKKIGINSCLILNNAILDMYTKCGSMEDAKRFFDDMEDKDVVSWTTMLVGYANLQKFTEAQYVFDAMPVRDIAAWNALISAYEQNGRPKEALSLFQEFLASKRTKANEVTLVCALSACTQLGAANLGRWIHIYIEEQGFKLNCHLCTALVNMYAKCGDLERALEVFHSVKRKDVFAWSAMVASLAMHGHGSAAIDIFYRMQEAGVRPNAVTFINLLSACSHAGLVEEGRLFFRQMLPVHGIKPQAGHYSCMVDVLGRAGYFDEAMDLIEKMRIPHTASVWGSLLGACCIHGNVDLAEVAFSRLLELEPRNDRAYVLLSNVYAKSGKWDKASELRKLMRVLGLNKERGCSSIEVNGTIHEFLVADNSHPLSAAIYAKLEEIASQLKAEGYVPDKSHLLQVVEDGDMKEEALYLHSEKLAIVFALLSVEKSQPIRIMKNLDICGDCHSFAKAISKLYKREILLRDRYAHLEEIFWFPSHFGMMPAQFIAIFDSMHLMWASQLLEGKPVGIFCSTGFHGGRQESPSKFIFVISCGFPKAQNNRIMGVAASPINIPFPVNAISVGSPHISPNSSFVTVTNNNDRYFVNHPLLSLTDHCASLPQLKQIHAQFLRFTFPFVIKAASSAVDDANLGKAIYGMAVKLRLGSDLFVLNSLVRFYGACGNLDVAYKVFLSIQHKDVVSWNSMIAAYVQGGCPDMALELFRVMEVENVKPNEVTMVGIFSACAKIGNLELGRMMHLHVEKNGIKSCLILNNAILDMYTKCGNMEDAKRFFDEMEDKDVVSWTTMLVGYAKLRKFAEARHVFDAMPVRDIATRNALISAYEQNGRPKEALSLFPEFLASRSTKAEKLTDEEIALELNAEGYVPDKSHLLQVDGNEDMKGQALHFHSEKLAIMFALHRKISAHPIMKNLRICGDCHSFAKAISKLYKRGILLRDWYRFHHFNDGCCSCMDYGLLVKLEG</sequence>
<evidence type="ECO:0000313" key="5">
    <source>
        <dbReference type="EMBL" id="KAJ8452685.1"/>
    </source>
</evidence>
<comment type="caution">
    <text evidence="5">The sequence shown here is derived from an EMBL/GenBank/DDBJ whole genome shotgun (WGS) entry which is preliminary data.</text>
</comment>
<evidence type="ECO:0000256" key="2">
    <source>
        <dbReference type="ARBA" id="ARBA00022737"/>
    </source>
</evidence>
<feature type="domain" description="DYW" evidence="4">
    <location>
        <begin position="1059"/>
        <end position="1149"/>
    </location>
</feature>
<feature type="repeat" description="PPR" evidence="3">
    <location>
        <begin position="946"/>
        <end position="976"/>
    </location>
</feature>
<feature type="repeat" description="PPR" evidence="3">
    <location>
        <begin position="511"/>
        <end position="545"/>
    </location>
</feature>
<dbReference type="InterPro" id="IPR011990">
    <property type="entry name" value="TPR-like_helical_dom_sf"/>
</dbReference>